<evidence type="ECO:0000256" key="1">
    <source>
        <dbReference type="SAM" id="MobiDB-lite"/>
    </source>
</evidence>
<feature type="region of interest" description="Disordered" evidence="1">
    <location>
        <begin position="26"/>
        <end position="122"/>
    </location>
</feature>
<feature type="region of interest" description="Disordered" evidence="1">
    <location>
        <begin position="480"/>
        <end position="502"/>
    </location>
</feature>
<dbReference type="EMBL" id="QGDH01000004">
    <property type="protein sequence ID" value="RAR16261.1"/>
    <property type="molecule type" value="Genomic_DNA"/>
</dbReference>
<feature type="region of interest" description="Disordered" evidence="1">
    <location>
        <begin position="144"/>
        <end position="166"/>
    </location>
</feature>
<sequence>MHLDHLAPRAKKSIIDLFSRKDGTSNHWSGTIHNQDENTPVDPQSPDSWSSLSSAARAIPTVNQGSPGKETSVRQSVMGSFRKTKLRSINSLRNIKSPTKAKPVGTAASSVTNSPHTPKCQPKSSLFLNFEESPANVPIFDLSRKDSTRSGRGIPHSSPVPIPSSEKQDLQVFPISSVIPAGTVPLSPAPIQKILDLNQTQDLLSPTVNPRKDQELPHTRPPTPIQNSHNLDQAVDTPRGSPVSSLDLGTLALSLELGPEGEPLSIKTLSTEPLTEPVEARQFAQRESVLSELTGRFDHPFLTTGDEKAGAKEPALVIFGNDYILQIYHCGDLRRRMEIVTHEHGYDPDNQLVFVLAHREEDFAAVKQILVKLNLLVLDMLETSNQDFMLDEALDSGLLPGWLDLKLDMASTREVQNRVYNIAELRNRESTWGQHAGLYDGTGYGGEPSSRPTTAGEIMIEKFTQEPGFCPGIHNISADAEASSRHPINPPQGPASTDATDTDAEEEADAFRVFANVCTTVYPLPATKAGLEQDQPDAAARAAGLEWKEVNQKVYNNMDQFLLDDEITRRASPHA</sequence>
<name>A0A364NGN9_STELY</name>
<protein>
    <submittedName>
        <fullName evidence="2">FAD dependent oxidoreductase</fullName>
    </submittedName>
</protein>
<comment type="caution">
    <text evidence="2">The sequence shown here is derived from an EMBL/GenBank/DDBJ whole genome shotgun (WGS) entry which is preliminary data.</text>
</comment>
<feature type="compositionally biased region" description="Low complexity" evidence="1">
    <location>
        <begin position="154"/>
        <end position="165"/>
    </location>
</feature>
<feature type="compositionally biased region" description="Polar residues" evidence="1">
    <location>
        <begin position="26"/>
        <end position="42"/>
    </location>
</feature>
<accession>A0A364NGN9</accession>
<dbReference type="AlphaFoldDB" id="A0A364NGN9"/>
<feature type="compositionally biased region" description="Polar residues" evidence="1">
    <location>
        <begin position="87"/>
        <end position="97"/>
    </location>
</feature>
<organism evidence="2 3">
    <name type="scientific">Stemphylium lycopersici</name>
    <name type="common">Tomato gray leaf spot disease fungus</name>
    <name type="synonym">Thyrospora lycopersici</name>
    <dbReference type="NCBI Taxonomy" id="183478"/>
    <lineage>
        <taxon>Eukaryota</taxon>
        <taxon>Fungi</taxon>
        <taxon>Dikarya</taxon>
        <taxon>Ascomycota</taxon>
        <taxon>Pezizomycotina</taxon>
        <taxon>Dothideomycetes</taxon>
        <taxon>Pleosporomycetidae</taxon>
        <taxon>Pleosporales</taxon>
        <taxon>Pleosporineae</taxon>
        <taxon>Pleosporaceae</taxon>
        <taxon>Stemphylium</taxon>
    </lineage>
</organism>
<evidence type="ECO:0000313" key="2">
    <source>
        <dbReference type="EMBL" id="RAR16261.1"/>
    </source>
</evidence>
<evidence type="ECO:0000313" key="3">
    <source>
        <dbReference type="Proteomes" id="UP000249619"/>
    </source>
</evidence>
<dbReference type="Proteomes" id="UP000249619">
    <property type="component" value="Unassembled WGS sequence"/>
</dbReference>
<keyword evidence="3" id="KW-1185">Reference proteome</keyword>
<reference evidence="3" key="1">
    <citation type="submission" date="2018-05" db="EMBL/GenBank/DDBJ databases">
        <title>Draft genome sequence of Stemphylium lycopersici strain CIDEFI 213.</title>
        <authorList>
            <person name="Medina R."/>
            <person name="Franco M.E.E."/>
            <person name="Lucentini C.G."/>
            <person name="Saparrat M.C.N."/>
            <person name="Balatti P.A."/>
        </authorList>
    </citation>
    <scope>NUCLEOTIDE SEQUENCE [LARGE SCALE GENOMIC DNA]</scope>
    <source>
        <strain evidence="3">CIDEFI 213</strain>
    </source>
</reference>
<feature type="compositionally biased region" description="Polar residues" evidence="1">
    <location>
        <begin position="107"/>
        <end position="122"/>
    </location>
</feature>
<gene>
    <name evidence="2" type="ORF">DDE83_000387</name>
</gene>
<feature type="compositionally biased region" description="Low complexity" evidence="1">
    <location>
        <begin position="45"/>
        <end position="54"/>
    </location>
</feature>
<feature type="region of interest" description="Disordered" evidence="1">
    <location>
        <begin position="204"/>
        <end position="243"/>
    </location>
</feature>
<proteinExistence type="predicted"/>